<organism evidence="1 2">
    <name type="scientific">Phtheirospermum japonicum</name>
    <dbReference type="NCBI Taxonomy" id="374723"/>
    <lineage>
        <taxon>Eukaryota</taxon>
        <taxon>Viridiplantae</taxon>
        <taxon>Streptophyta</taxon>
        <taxon>Embryophyta</taxon>
        <taxon>Tracheophyta</taxon>
        <taxon>Spermatophyta</taxon>
        <taxon>Magnoliopsida</taxon>
        <taxon>eudicotyledons</taxon>
        <taxon>Gunneridae</taxon>
        <taxon>Pentapetalae</taxon>
        <taxon>asterids</taxon>
        <taxon>lamiids</taxon>
        <taxon>Lamiales</taxon>
        <taxon>Orobanchaceae</taxon>
        <taxon>Orobanchaceae incertae sedis</taxon>
        <taxon>Phtheirospermum</taxon>
    </lineage>
</organism>
<gene>
    <name evidence="1" type="ORF">PHJA_000909000</name>
</gene>
<reference evidence="1" key="1">
    <citation type="submission" date="2020-07" db="EMBL/GenBank/DDBJ databases">
        <title>Ethylene signaling mediates host invasion by parasitic plants.</title>
        <authorList>
            <person name="Yoshida S."/>
        </authorList>
    </citation>
    <scope>NUCLEOTIDE SEQUENCE</scope>
    <source>
        <strain evidence="1">Okayama</strain>
    </source>
</reference>
<dbReference type="EMBL" id="BMAC01000151">
    <property type="protein sequence ID" value="GFP87653.1"/>
    <property type="molecule type" value="Genomic_DNA"/>
</dbReference>
<evidence type="ECO:0000313" key="1">
    <source>
        <dbReference type="EMBL" id="GFP87653.1"/>
    </source>
</evidence>
<keyword evidence="2" id="KW-1185">Reference proteome</keyword>
<comment type="caution">
    <text evidence="1">The sequence shown here is derived from an EMBL/GenBank/DDBJ whole genome shotgun (WGS) entry which is preliminary data.</text>
</comment>
<accession>A0A830BUL9</accession>
<evidence type="ECO:0000313" key="2">
    <source>
        <dbReference type="Proteomes" id="UP000653305"/>
    </source>
</evidence>
<sequence length="78" mass="9208">MAESTEKVIRGSSWHWTNERHVRFLNSMEASFLQSHFPPLDRYLPDTSDSTKDLGKETKYRTSCVFDAYIILYYIVLD</sequence>
<protein>
    <submittedName>
        <fullName evidence="1">Uncharacterized protein</fullName>
    </submittedName>
</protein>
<dbReference type="AlphaFoldDB" id="A0A830BUL9"/>
<proteinExistence type="predicted"/>
<dbReference type="Proteomes" id="UP000653305">
    <property type="component" value="Unassembled WGS sequence"/>
</dbReference>
<name>A0A830BUL9_9LAMI</name>
<dbReference type="OrthoDB" id="751338at2759"/>